<dbReference type="PROSITE" id="PS50113">
    <property type="entry name" value="PAC"/>
    <property type="match status" value="1"/>
</dbReference>
<feature type="coiled-coil region" evidence="7">
    <location>
        <begin position="262"/>
        <end position="289"/>
    </location>
</feature>
<evidence type="ECO:0000256" key="6">
    <source>
        <dbReference type="ARBA" id="ARBA00023170"/>
    </source>
</evidence>
<dbReference type="CDD" id="cd00130">
    <property type="entry name" value="PAS"/>
    <property type="match status" value="2"/>
</dbReference>
<dbReference type="SMART" id="SM00091">
    <property type="entry name" value="PAS"/>
    <property type="match status" value="2"/>
</dbReference>
<protein>
    <submittedName>
        <fullName evidence="11">Putative LOV domain-containing protein</fullName>
    </submittedName>
</protein>
<organism evidence="11">
    <name type="scientific">Anemia tomentosa</name>
    <dbReference type="NCBI Taxonomy" id="148559"/>
    <lineage>
        <taxon>Eukaryota</taxon>
        <taxon>Viridiplantae</taxon>
        <taxon>Streptophyta</taxon>
        <taxon>Embryophyta</taxon>
        <taxon>Tracheophyta</taxon>
        <taxon>Polypodiopsida</taxon>
        <taxon>Polypodiidae</taxon>
        <taxon>Schizaeales</taxon>
        <taxon>Anemiaceae</taxon>
        <taxon>Anemia</taxon>
    </lineage>
</organism>
<dbReference type="SMART" id="SM00086">
    <property type="entry name" value="PAC"/>
    <property type="match status" value="2"/>
</dbReference>
<evidence type="ECO:0000256" key="7">
    <source>
        <dbReference type="SAM" id="Coils"/>
    </source>
</evidence>
<dbReference type="Gene3D" id="3.30.450.20">
    <property type="entry name" value="PAS domain"/>
    <property type="match status" value="2"/>
</dbReference>
<evidence type="ECO:0000256" key="2">
    <source>
        <dbReference type="ARBA" id="ARBA00022606"/>
    </source>
</evidence>
<dbReference type="PROSITE" id="PS50112">
    <property type="entry name" value="PAS"/>
    <property type="match status" value="2"/>
</dbReference>
<dbReference type="AlphaFoldDB" id="A0A126WXA2"/>
<dbReference type="Pfam" id="PF13426">
    <property type="entry name" value="PAS_9"/>
    <property type="match status" value="2"/>
</dbReference>
<dbReference type="InterPro" id="IPR001610">
    <property type="entry name" value="PAC"/>
</dbReference>
<dbReference type="InterPro" id="IPR035965">
    <property type="entry name" value="PAS-like_dom_sf"/>
</dbReference>
<evidence type="ECO:0000256" key="1">
    <source>
        <dbReference type="ARBA" id="ARBA00022543"/>
    </source>
</evidence>
<keyword evidence="6" id="KW-0675">Receptor</keyword>
<dbReference type="EMBL" id="KU698545">
    <property type="protein sequence ID" value="AML76670.1"/>
    <property type="molecule type" value="mRNA"/>
</dbReference>
<feature type="domain" description="PAS" evidence="9">
    <location>
        <begin position="349"/>
        <end position="395"/>
    </location>
</feature>
<dbReference type="InterPro" id="IPR000700">
    <property type="entry name" value="PAS-assoc_C"/>
</dbReference>
<evidence type="ECO:0000313" key="11">
    <source>
        <dbReference type="EMBL" id="AML76670.1"/>
    </source>
</evidence>
<keyword evidence="3" id="KW-0285">Flavoprotein</keyword>
<evidence type="ECO:0000256" key="3">
    <source>
        <dbReference type="ARBA" id="ARBA00022630"/>
    </source>
</evidence>
<keyword evidence="1" id="KW-0600">Photoreceptor protein</keyword>
<keyword evidence="5" id="KW-0157">Chromophore</keyword>
<name>A0A126WXA2_9MONI</name>
<evidence type="ECO:0000259" key="10">
    <source>
        <dbReference type="PROSITE" id="PS50113"/>
    </source>
</evidence>
<keyword evidence="4" id="KW-0288">FMN</keyword>
<proteinExistence type="evidence at transcript level"/>
<dbReference type="NCBIfam" id="TIGR00229">
    <property type="entry name" value="sensory_box"/>
    <property type="match status" value="2"/>
</dbReference>
<feature type="domain" description="PAS" evidence="9">
    <location>
        <begin position="73"/>
        <end position="122"/>
    </location>
</feature>
<keyword evidence="2" id="KW-0716">Sensory transduction</keyword>
<dbReference type="PANTHER" id="PTHR47429">
    <property type="entry name" value="PROTEIN TWIN LOV 1"/>
    <property type="match status" value="1"/>
</dbReference>
<dbReference type="SUPFAM" id="SSF55785">
    <property type="entry name" value="PYP-like sensor domain (PAS domain)"/>
    <property type="match status" value="2"/>
</dbReference>
<keyword evidence="7" id="KW-0175">Coiled coil</keyword>
<reference evidence="11" key="1">
    <citation type="journal article" date="2016" name="Proc. Natl. Acad. Sci. U.S.A.">
        <title>Functional and topological diversity of LOV domain photoreceptors.</title>
        <authorList>
            <person name="Glantz S.T."/>
            <person name="Carpenter E.J."/>
            <person name="Melkonian M."/>
            <person name="Gardner K.H."/>
            <person name="Boyden E.S."/>
            <person name="Wong G.K."/>
            <person name="Chow B.Y."/>
        </authorList>
    </citation>
    <scope>NUCLEOTIDE SEQUENCE</scope>
    <source>
        <strain evidence="11">CQPW_2002837</strain>
    </source>
</reference>
<evidence type="ECO:0000259" key="9">
    <source>
        <dbReference type="PROSITE" id="PS50112"/>
    </source>
</evidence>
<feature type="region of interest" description="Disordered" evidence="8">
    <location>
        <begin position="17"/>
        <end position="52"/>
    </location>
</feature>
<evidence type="ECO:0000256" key="4">
    <source>
        <dbReference type="ARBA" id="ARBA00022643"/>
    </source>
</evidence>
<dbReference type="PANTHER" id="PTHR47429:SF2">
    <property type="entry name" value="PROTEIN TWIN LOV 1"/>
    <property type="match status" value="1"/>
</dbReference>
<dbReference type="GO" id="GO:0009881">
    <property type="term" value="F:photoreceptor activity"/>
    <property type="evidence" value="ECO:0007669"/>
    <property type="project" value="UniProtKB-KW"/>
</dbReference>
<dbReference type="GO" id="GO:0005634">
    <property type="term" value="C:nucleus"/>
    <property type="evidence" value="ECO:0007669"/>
    <property type="project" value="TreeGrafter"/>
</dbReference>
<accession>A0A126WXA2</accession>
<evidence type="ECO:0000256" key="8">
    <source>
        <dbReference type="SAM" id="MobiDB-lite"/>
    </source>
</evidence>
<evidence type="ECO:0000256" key="5">
    <source>
        <dbReference type="ARBA" id="ARBA00022991"/>
    </source>
</evidence>
<dbReference type="GO" id="GO:0009637">
    <property type="term" value="P:response to blue light"/>
    <property type="evidence" value="ECO:0007669"/>
    <property type="project" value="UniProtKB-ARBA"/>
</dbReference>
<sequence>MGLEIAFALRSLHNRREPIFAERSPPSPSEAQEEEAEHHQGAHTTTTTTTKKKAAGYRNCLGAWVMESLSSAYKESLTEALRKAQFNFVLTDPTLPDHPIVYASDGFLQMTGYSLEEVLGRNCRFLQGRGTDRRTVLQIRDAIREEKACQVAILNYTKQGKPFWNLFHMAPVYSREDGRVVHFVGVQTPIVRPSQPSDVETLQQGVDCCCPSPRSDGHVEGTLAVTVDPSPSSDGHVQRTLAVTVDVSARTSNADAGANISISASEEVMEDENCEVQEADNEKAKLSVKSIFCELATVCKGAGITEVRCASAAVAFGGEKLVCSSLMLSLTKVQQSFVLANPNLPDTPIVHASDLFLQLTGYTRAEVVGRNCRFLQGPKTDSSAVEQIRESLKAGKPCTVRLLNYRKDKTPFWNLLHIAPVRNSCGKISFYVGVQLDVTCAQEMCPDGCPTPHMKQLGAVGAVRVAVRSLQGEGLRRVTKNMQLEG</sequence>
<feature type="domain" description="PAC" evidence="10">
    <location>
        <begin position="396"/>
        <end position="450"/>
    </location>
</feature>
<dbReference type="InterPro" id="IPR000014">
    <property type="entry name" value="PAS"/>
</dbReference>